<feature type="transmembrane region" description="Helical" evidence="1">
    <location>
        <begin position="369"/>
        <end position="393"/>
    </location>
</feature>
<proteinExistence type="predicted"/>
<sequence length="446" mass="51144">MRRIHPLLLYILLWLASFSLLGSGLYLVWELNFFIALLSLVGSLVVLWLAKHYQILSAITKQDFKINFNFQLGQLAYIFFYLTAWLIYQQKSNALFLILHYSLTLSVAVVVYAVGYGFDPFVHQAAISYISEHGAVLPKTFYYVGQYALEVMVHKLTALPLIGLDKFFLPVLASIFLPLTAYHVFKQIRFDKRLAQLIILASLILPLSWFIMTTPQGLGYFWLIIIVLLGLVAQENRDFVVLYILALAALVAQPIAGIPALLLVVALHWQANNHRFKKEGLSILLFLQAVSLPAIFYYLNKNQAVTQPVNDPTAVWRQVDWPLFSLPNLHSLWLNLVQLLQNNYWLLIIVLILAGLAIIWRQVQSRLYFTYGLMAVAGLLAWSLSSLLPFNFLINYDRDYYTQRLLFTALIIALPFVWQTGHWLLERLNVQDKIVKVPLYLALAVI</sequence>
<comment type="caution">
    <text evidence="2">The sequence shown here is derived from an EMBL/GenBank/DDBJ whole genome shotgun (WGS) entry which is preliminary data.</text>
</comment>
<feature type="transmembrane region" description="Helical" evidence="1">
    <location>
        <begin position="240"/>
        <end position="269"/>
    </location>
</feature>
<feature type="non-terminal residue" evidence="2">
    <location>
        <position position="446"/>
    </location>
</feature>
<keyword evidence="1" id="KW-0472">Membrane</keyword>
<feature type="transmembrane region" description="Helical" evidence="1">
    <location>
        <begin position="281"/>
        <end position="299"/>
    </location>
</feature>
<organism evidence="2 3">
    <name type="scientific">Candidatus Falkowbacteria bacterium GW2011_GWA2_39_24</name>
    <dbReference type="NCBI Taxonomy" id="1618634"/>
    <lineage>
        <taxon>Bacteria</taxon>
        <taxon>Candidatus Falkowiibacteriota</taxon>
    </lineage>
</organism>
<feature type="transmembrane region" description="Helical" evidence="1">
    <location>
        <begin position="7"/>
        <end position="27"/>
    </location>
</feature>
<evidence type="ECO:0000313" key="2">
    <source>
        <dbReference type="EMBL" id="KKR14713.1"/>
    </source>
</evidence>
<dbReference type="EMBL" id="LBWS01000020">
    <property type="protein sequence ID" value="KKR14713.1"/>
    <property type="molecule type" value="Genomic_DNA"/>
</dbReference>
<name>A0A0G0NGU9_9BACT</name>
<dbReference type="Proteomes" id="UP000034048">
    <property type="component" value="Unassembled WGS sequence"/>
</dbReference>
<protein>
    <recommendedName>
        <fullName evidence="4">Glycosyltransferase RgtA/B/C/D-like domain-containing protein</fullName>
    </recommendedName>
</protein>
<evidence type="ECO:0000256" key="1">
    <source>
        <dbReference type="SAM" id="Phobius"/>
    </source>
</evidence>
<gene>
    <name evidence="2" type="ORF">UT42_C0020G0001</name>
</gene>
<feature type="transmembrane region" description="Helical" evidence="1">
    <location>
        <begin position="405"/>
        <end position="425"/>
    </location>
</feature>
<feature type="transmembrane region" description="Helical" evidence="1">
    <location>
        <begin position="194"/>
        <end position="211"/>
    </location>
</feature>
<keyword evidence="1" id="KW-0812">Transmembrane</keyword>
<feature type="transmembrane region" description="Helical" evidence="1">
    <location>
        <begin position="33"/>
        <end position="50"/>
    </location>
</feature>
<feature type="transmembrane region" description="Helical" evidence="1">
    <location>
        <begin position="217"/>
        <end position="233"/>
    </location>
</feature>
<evidence type="ECO:0000313" key="3">
    <source>
        <dbReference type="Proteomes" id="UP000034048"/>
    </source>
</evidence>
<reference evidence="2 3" key="1">
    <citation type="journal article" date="2015" name="Nature">
        <title>rRNA introns, odd ribosomes, and small enigmatic genomes across a large radiation of phyla.</title>
        <authorList>
            <person name="Brown C.T."/>
            <person name="Hug L.A."/>
            <person name="Thomas B.C."/>
            <person name="Sharon I."/>
            <person name="Castelle C.J."/>
            <person name="Singh A."/>
            <person name="Wilkins M.J."/>
            <person name="Williams K.H."/>
            <person name="Banfield J.F."/>
        </authorList>
    </citation>
    <scope>NUCLEOTIDE SEQUENCE [LARGE SCALE GENOMIC DNA]</scope>
</reference>
<feature type="transmembrane region" description="Helical" evidence="1">
    <location>
        <begin position="94"/>
        <end position="119"/>
    </location>
</feature>
<feature type="transmembrane region" description="Helical" evidence="1">
    <location>
        <begin position="344"/>
        <end position="363"/>
    </location>
</feature>
<keyword evidence="1" id="KW-1133">Transmembrane helix</keyword>
<feature type="transmembrane region" description="Helical" evidence="1">
    <location>
        <begin position="167"/>
        <end position="185"/>
    </location>
</feature>
<feature type="transmembrane region" description="Helical" evidence="1">
    <location>
        <begin position="70"/>
        <end position="88"/>
    </location>
</feature>
<dbReference type="AlphaFoldDB" id="A0A0G0NGU9"/>
<accession>A0A0G0NGU9</accession>
<evidence type="ECO:0008006" key="4">
    <source>
        <dbReference type="Google" id="ProtNLM"/>
    </source>
</evidence>